<gene>
    <name evidence="1" type="ORF">HWI92_01870</name>
</gene>
<evidence type="ECO:0000313" key="1">
    <source>
        <dbReference type="EMBL" id="QRQ99752.1"/>
    </source>
</evidence>
<proteinExistence type="predicted"/>
<reference evidence="1 2" key="1">
    <citation type="submission" date="2020-06" db="EMBL/GenBank/DDBJ databases">
        <title>Dyadobacter sandarakinus sp. nov., isolated from the soil of the Arctic Yellow River Station.</title>
        <authorList>
            <person name="Zhang Y."/>
            <person name="Peng F."/>
        </authorList>
    </citation>
    <scope>NUCLEOTIDE SEQUENCE [LARGE SCALE GENOMIC DNA]</scope>
    <source>
        <strain evidence="1 2">Q3-56</strain>
    </source>
</reference>
<name>A0ABX7I1K7_9BACT</name>
<dbReference type="Proteomes" id="UP000612680">
    <property type="component" value="Chromosome"/>
</dbReference>
<dbReference type="EMBL" id="CP056775">
    <property type="protein sequence ID" value="QRQ99752.1"/>
    <property type="molecule type" value="Genomic_DNA"/>
</dbReference>
<protein>
    <submittedName>
        <fullName evidence="1">Uncharacterized protein</fullName>
    </submittedName>
</protein>
<sequence length="109" mass="12776">MEIIEGNKLIAEFVGHVHANGLIERPQTFSLYHDSWKWLMPVVEKIEQQSYDKEQFSVKIQDSCCTVYNYRMGRENIQCSRESNSKITATWQAVVAFIQWHNQQTALPQ</sequence>
<accession>A0ABX7I1K7</accession>
<organism evidence="1 2">
    <name type="scientific">Dyadobacter sandarakinus</name>
    <dbReference type="NCBI Taxonomy" id="2747268"/>
    <lineage>
        <taxon>Bacteria</taxon>
        <taxon>Pseudomonadati</taxon>
        <taxon>Bacteroidota</taxon>
        <taxon>Cytophagia</taxon>
        <taxon>Cytophagales</taxon>
        <taxon>Spirosomataceae</taxon>
        <taxon>Dyadobacter</taxon>
    </lineage>
</organism>
<dbReference type="RefSeq" id="WP_204660513.1">
    <property type="nucleotide sequence ID" value="NZ_CP056775.1"/>
</dbReference>
<keyword evidence="2" id="KW-1185">Reference proteome</keyword>
<evidence type="ECO:0000313" key="2">
    <source>
        <dbReference type="Proteomes" id="UP000612680"/>
    </source>
</evidence>